<feature type="transmembrane region" description="Helical" evidence="1">
    <location>
        <begin position="376"/>
        <end position="393"/>
    </location>
</feature>
<feature type="transmembrane region" description="Helical" evidence="1">
    <location>
        <begin position="292"/>
        <end position="317"/>
    </location>
</feature>
<evidence type="ECO:0000256" key="1">
    <source>
        <dbReference type="SAM" id="Phobius"/>
    </source>
</evidence>
<dbReference type="Proteomes" id="UP000006094">
    <property type="component" value="Chromosome"/>
</dbReference>
<keyword evidence="1" id="KW-0812">Transmembrane</keyword>
<feature type="transmembrane region" description="Helical" evidence="1">
    <location>
        <begin position="324"/>
        <end position="342"/>
    </location>
</feature>
<feature type="transmembrane region" description="Helical" evidence="1">
    <location>
        <begin position="212"/>
        <end position="230"/>
    </location>
</feature>
<dbReference type="KEGG" id="cad:Curi_c27540"/>
<feature type="transmembrane region" description="Helical" evidence="1">
    <location>
        <begin position="251"/>
        <end position="272"/>
    </location>
</feature>
<gene>
    <name evidence="2" type="ordered locus">Curi_c27540</name>
</gene>
<sequence length="424" mass="49108">MSLFFRECRNILKSYIYYAFIVVVLLFYISQMGFTTKEDLKEMISPPVKKDMQSHYAPYGLKKVSPSKDMIPEAVDKLYGEYKDNSYVTYPLGIYKRVKLNDSEIKRIEPIIEEIAGQSIEELEQIWENNSYDTFPVDENIRLERFYELMEKVGEVLGVGLSYKQDVIDRFTRVPITYEEAVQEYEHMVENNKFKYEFPSWMNGYARLFCDYIGIVMGIFPIFVAVFMSIKDNRSKMSALVYSRSASSSKIVLSRYFSLIFMMILPVIAIGIKETTTFMVFANNQNFNIDAFAFIKYIAWWIIPTIMIVTAVGILLTTLTDTPVAILVGLIMWCFSVASIELTGDYPLLGLFIRHNSENEGTLIIENFSEIMLNRVAITGFALLIVIATVFIYEQKRRGKLDISSKIGKWNRFNKVESKTNHHN</sequence>
<keyword evidence="1" id="KW-1133">Transmembrane helix</keyword>
<dbReference type="eggNOG" id="ENOG502Z8TU">
    <property type="taxonomic scope" value="Bacteria"/>
</dbReference>
<dbReference type="HOGENOM" id="CLU_054736_0_0_9"/>
<accession>K0B3L2</accession>
<organism evidence="2 3">
    <name type="scientific">Gottschalkia acidurici (strain ATCC 7906 / DSM 604 / BCRC 14475 / CIP 104303 / KCTC 5404 / NCIMB 10678 / 9a)</name>
    <name type="common">Clostridium acidurici</name>
    <dbReference type="NCBI Taxonomy" id="1128398"/>
    <lineage>
        <taxon>Bacteria</taxon>
        <taxon>Bacillati</taxon>
        <taxon>Bacillota</taxon>
        <taxon>Tissierellia</taxon>
        <taxon>Tissierellales</taxon>
        <taxon>Gottschalkiaceae</taxon>
        <taxon>Gottschalkia</taxon>
    </lineage>
</organism>
<dbReference type="STRING" id="1128398.Curi_c27540"/>
<evidence type="ECO:0000313" key="2">
    <source>
        <dbReference type="EMBL" id="AFS79747.1"/>
    </source>
</evidence>
<evidence type="ECO:0000313" key="3">
    <source>
        <dbReference type="Proteomes" id="UP000006094"/>
    </source>
</evidence>
<name>K0B3L2_GOTA9</name>
<keyword evidence="1" id="KW-0472">Membrane</keyword>
<protein>
    <submittedName>
        <fullName evidence="2">ABC transporter permease protein</fullName>
    </submittedName>
</protein>
<dbReference type="OrthoDB" id="1708273at2"/>
<dbReference type="AlphaFoldDB" id="K0B3L2"/>
<keyword evidence="3" id="KW-1185">Reference proteome</keyword>
<proteinExistence type="predicted"/>
<dbReference type="RefSeq" id="WP_014968881.1">
    <property type="nucleotide sequence ID" value="NC_018664.1"/>
</dbReference>
<reference evidence="2 3" key="1">
    <citation type="journal article" date="2012" name="PLoS ONE">
        <title>The purine-utilizing bacterium Clostridium acidurici 9a: a genome-guided metabolic reconsideration.</title>
        <authorList>
            <person name="Hartwich K."/>
            <person name="Poehlein A."/>
            <person name="Daniel R."/>
        </authorList>
    </citation>
    <scope>NUCLEOTIDE SEQUENCE [LARGE SCALE GENOMIC DNA]</scope>
    <source>
        <strain evidence="3">ATCC 7906 / DSM 604 / BCRC 14475 / CIP 104303 / KCTC 5404 / NCIMB 10678 / 9a</strain>
    </source>
</reference>
<dbReference type="EMBL" id="CP003326">
    <property type="protein sequence ID" value="AFS79747.1"/>
    <property type="molecule type" value="Genomic_DNA"/>
</dbReference>
<feature type="transmembrane region" description="Helical" evidence="1">
    <location>
        <begin position="15"/>
        <end position="34"/>
    </location>
</feature>